<dbReference type="SUPFAM" id="SSF56925">
    <property type="entry name" value="OMPA-like"/>
    <property type="match status" value="1"/>
</dbReference>
<evidence type="ECO:0000313" key="4">
    <source>
        <dbReference type="EMBL" id="CUT16900.1"/>
    </source>
</evidence>
<dbReference type="GO" id="GO:0009279">
    <property type="term" value="C:cell outer membrane"/>
    <property type="evidence" value="ECO:0007669"/>
    <property type="project" value="UniProtKB-SubCell"/>
</dbReference>
<dbReference type="InterPro" id="IPR011250">
    <property type="entry name" value="OMP/PagP_B-barrel"/>
</dbReference>
<gene>
    <name evidence="4" type="ORF">Ark11_0039</name>
</gene>
<name>A0A0S4M683_9BURK</name>
<evidence type="ECO:0000256" key="1">
    <source>
        <dbReference type="ARBA" id="ARBA00004442"/>
    </source>
</evidence>
<protein>
    <submittedName>
        <fullName evidence="4">Putative outer membrane protein</fullName>
    </submittedName>
</protein>
<feature type="chain" id="PRO_5006624353" evidence="2">
    <location>
        <begin position="23"/>
        <end position="235"/>
    </location>
</feature>
<sequence length="235" mass="25402">MKFSRKALLICLGAFAAAQAQAMTQSSAGGDTNSFYVGGSYVRAMYNVDEQEQNKFAMANLPTGATATASFQNEDNGYEIHAGYMFIPNFGVELGYADFGKFVQTLDVTDDTTNTPVKSKTTYSFATTAFTASLVGAYQLEGGLSVFGRLSGMYTTTKPSFETNGMKGKGIDSSVYTKSEYNKFVPGAGIGAAFNINDQFRIRAEGDYWYQPADNTMIAVKDLKNIVVGADVSFY</sequence>
<keyword evidence="2" id="KW-0732">Signal</keyword>
<keyword evidence="5" id="KW-1185">Reference proteome</keyword>
<reference evidence="5" key="1">
    <citation type="submission" date="2015-11" db="EMBL/GenBank/DDBJ databases">
        <authorList>
            <person name="Seth-Smith H.M.B."/>
        </authorList>
    </citation>
    <scope>NUCLEOTIDE SEQUENCE [LARGE SCALE GENOMIC DNA]</scope>
    <source>
        <strain evidence="5">2013Ark11</strain>
    </source>
</reference>
<evidence type="ECO:0000256" key="2">
    <source>
        <dbReference type="SAM" id="SignalP"/>
    </source>
</evidence>
<comment type="subcellular location">
    <subcellularLocation>
        <location evidence="1">Cell outer membrane</location>
    </subcellularLocation>
</comment>
<dbReference type="Proteomes" id="UP000198651">
    <property type="component" value="Chromosome I"/>
</dbReference>
<evidence type="ECO:0000313" key="5">
    <source>
        <dbReference type="Proteomes" id="UP000198651"/>
    </source>
</evidence>
<dbReference type="Gene3D" id="2.40.160.20">
    <property type="match status" value="1"/>
</dbReference>
<feature type="signal peptide" evidence="2">
    <location>
        <begin position="1"/>
        <end position="22"/>
    </location>
</feature>
<dbReference type="RefSeq" id="WP_092342420.1">
    <property type="nucleotide sequence ID" value="NZ_FLSL01000084.1"/>
</dbReference>
<dbReference type="STRING" id="1561003.Ark11_0039"/>
<proteinExistence type="predicted"/>
<dbReference type="AlphaFoldDB" id="A0A0S4M683"/>
<evidence type="ECO:0000259" key="3">
    <source>
        <dbReference type="Pfam" id="PF01389"/>
    </source>
</evidence>
<organism evidence="4 5">
    <name type="scientific">Candidatus Ichthyocystis hellenicum</name>
    <dbReference type="NCBI Taxonomy" id="1561003"/>
    <lineage>
        <taxon>Bacteria</taxon>
        <taxon>Pseudomonadati</taxon>
        <taxon>Pseudomonadota</taxon>
        <taxon>Betaproteobacteria</taxon>
        <taxon>Burkholderiales</taxon>
        <taxon>Candidatus Ichthyocystis</taxon>
    </lineage>
</organism>
<dbReference type="EMBL" id="LN906597">
    <property type="protein sequence ID" value="CUT16900.1"/>
    <property type="molecule type" value="Genomic_DNA"/>
</dbReference>
<dbReference type="Pfam" id="PF01389">
    <property type="entry name" value="OmpA_membrane"/>
    <property type="match status" value="1"/>
</dbReference>
<dbReference type="InterPro" id="IPR000498">
    <property type="entry name" value="OmpA-like_TM_dom"/>
</dbReference>
<dbReference type="OrthoDB" id="9130661at2"/>
<feature type="domain" description="Outer membrane protein OmpA-like transmembrane" evidence="3">
    <location>
        <begin position="32"/>
        <end position="229"/>
    </location>
</feature>
<accession>A0A0S4M683</accession>